<dbReference type="EMBL" id="JBAMMX010000004">
    <property type="protein sequence ID" value="KAK6941227.1"/>
    <property type="molecule type" value="Genomic_DNA"/>
</dbReference>
<dbReference type="PANTHER" id="PTHR35510">
    <property type="entry name" value="DBH-LIKE MONOOXYGENASE"/>
    <property type="match status" value="1"/>
</dbReference>
<protein>
    <submittedName>
        <fullName evidence="1">Uncharacterized protein</fullName>
    </submittedName>
</protein>
<gene>
    <name evidence="1" type="ORF">RJ641_026604</name>
</gene>
<dbReference type="PANTHER" id="PTHR35510:SF1">
    <property type="entry name" value="DBH-LIKE MONOOXYGENASE"/>
    <property type="match status" value="1"/>
</dbReference>
<accession>A0AAN8W468</accession>
<sequence>MKIKRKELQEINDDFSDFSLSSPARKIRRLDAELPPILEEEEAEKEIMFNPNHEFHFENQGSNGIGGAVVEPDNTNNNQERAIVLFKPLFENPLLHSPSDFRVSLSSDLISVFKNQVLWSRDSNLVRLDDDDDEEAARENQVSLTPDNHLAVIPWVPSHSQLPPRSDAAMAVAQMETPELMDAEEMEESTMDVEESNVPVEQGQVNEFGGRMSGSEGFQQWQQQHCMTPQILQNTSTPITWFQ</sequence>
<dbReference type="AlphaFoldDB" id="A0AAN8W468"/>
<reference evidence="1 2" key="1">
    <citation type="submission" date="2023-12" db="EMBL/GenBank/DDBJ databases">
        <title>A high-quality genome assembly for Dillenia turbinata (Dilleniales).</title>
        <authorList>
            <person name="Chanderbali A."/>
        </authorList>
    </citation>
    <scope>NUCLEOTIDE SEQUENCE [LARGE SCALE GENOMIC DNA]</scope>
    <source>
        <strain evidence="1">LSX21</strain>
        <tissue evidence="1">Leaf</tissue>
    </source>
</reference>
<proteinExistence type="predicted"/>
<organism evidence="1 2">
    <name type="scientific">Dillenia turbinata</name>
    <dbReference type="NCBI Taxonomy" id="194707"/>
    <lineage>
        <taxon>Eukaryota</taxon>
        <taxon>Viridiplantae</taxon>
        <taxon>Streptophyta</taxon>
        <taxon>Embryophyta</taxon>
        <taxon>Tracheophyta</taxon>
        <taxon>Spermatophyta</taxon>
        <taxon>Magnoliopsida</taxon>
        <taxon>eudicotyledons</taxon>
        <taxon>Gunneridae</taxon>
        <taxon>Pentapetalae</taxon>
        <taxon>Dilleniales</taxon>
        <taxon>Dilleniaceae</taxon>
        <taxon>Dillenia</taxon>
    </lineage>
</organism>
<name>A0AAN8W468_9MAGN</name>
<keyword evidence="2" id="KW-1185">Reference proteome</keyword>
<comment type="caution">
    <text evidence="1">The sequence shown here is derived from an EMBL/GenBank/DDBJ whole genome shotgun (WGS) entry which is preliminary data.</text>
</comment>
<evidence type="ECO:0000313" key="1">
    <source>
        <dbReference type="EMBL" id="KAK6941227.1"/>
    </source>
</evidence>
<evidence type="ECO:0000313" key="2">
    <source>
        <dbReference type="Proteomes" id="UP001370490"/>
    </source>
</evidence>
<dbReference type="Proteomes" id="UP001370490">
    <property type="component" value="Unassembled WGS sequence"/>
</dbReference>